<comment type="subcellular location">
    <subcellularLocation>
        <location evidence="1">Cell outer membrane</location>
    </subcellularLocation>
</comment>
<dbReference type="PANTHER" id="PTHR30329">
    <property type="entry name" value="STATOR ELEMENT OF FLAGELLAR MOTOR COMPLEX"/>
    <property type="match status" value="1"/>
</dbReference>
<keyword evidence="8" id="KW-1185">Reference proteome</keyword>
<dbReference type="RefSeq" id="WP_168450116.1">
    <property type="nucleotide sequence ID" value="NZ_JAAWWK010000003.1"/>
</dbReference>
<evidence type="ECO:0000256" key="5">
    <source>
        <dbReference type="SAM" id="MobiDB-lite"/>
    </source>
</evidence>
<accession>A0ABX1GH70</accession>
<dbReference type="Pfam" id="PF00691">
    <property type="entry name" value="OmpA"/>
    <property type="match status" value="1"/>
</dbReference>
<dbReference type="CDD" id="cd07185">
    <property type="entry name" value="OmpA_C-like"/>
    <property type="match status" value="1"/>
</dbReference>
<comment type="caution">
    <text evidence="7">The sequence shown here is derived from an EMBL/GenBank/DDBJ whole genome shotgun (WGS) entry which is preliminary data.</text>
</comment>
<evidence type="ECO:0000256" key="1">
    <source>
        <dbReference type="ARBA" id="ARBA00004442"/>
    </source>
</evidence>
<organism evidence="7 8">
    <name type="scientific">Spongiibacter thalassae</name>
    <dbReference type="NCBI Taxonomy" id="2721624"/>
    <lineage>
        <taxon>Bacteria</taxon>
        <taxon>Pseudomonadati</taxon>
        <taxon>Pseudomonadota</taxon>
        <taxon>Gammaproteobacteria</taxon>
        <taxon>Cellvibrionales</taxon>
        <taxon>Spongiibacteraceae</taxon>
        <taxon>Spongiibacter</taxon>
    </lineage>
</organism>
<evidence type="ECO:0000313" key="7">
    <source>
        <dbReference type="EMBL" id="NKI17559.1"/>
    </source>
</evidence>
<dbReference type="EMBL" id="JAAWWK010000003">
    <property type="protein sequence ID" value="NKI17559.1"/>
    <property type="molecule type" value="Genomic_DNA"/>
</dbReference>
<evidence type="ECO:0000313" key="8">
    <source>
        <dbReference type="Proteomes" id="UP000765845"/>
    </source>
</evidence>
<dbReference type="PRINTS" id="PR01023">
    <property type="entry name" value="NAFLGMOTY"/>
</dbReference>
<dbReference type="SUPFAM" id="SSF103088">
    <property type="entry name" value="OmpA-like"/>
    <property type="match status" value="1"/>
</dbReference>
<evidence type="ECO:0000256" key="2">
    <source>
        <dbReference type="ARBA" id="ARBA00023136"/>
    </source>
</evidence>
<keyword evidence="3" id="KW-0998">Cell outer membrane</keyword>
<evidence type="ECO:0000259" key="6">
    <source>
        <dbReference type="PROSITE" id="PS51123"/>
    </source>
</evidence>
<evidence type="ECO:0000256" key="4">
    <source>
        <dbReference type="PROSITE-ProRule" id="PRU00473"/>
    </source>
</evidence>
<proteinExistence type="predicted"/>
<feature type="domain" description="OmpA-like" evidence="6">
    <location>
        <begin position="328"/>
        <end position="443"/>
    </location>
</feature>
<dbReference type="PRINTS" id="PR01021">
    <property type="entry name" value="OMPADOMAIN"/>
</dbReference>
<dbReference type="PROSITE" id="PS51123">
    <property type="entry name" value="OMPA_2"/>
    <property type="match status" value="1"/>
</dbReference>
<evidence type="ECO:0000256" key="3">
    <source>
        <dbReference type="ARBA" id="ARBA00023237"/>
    </source>
</evidence>
<dbReference type="Proteomes" id="UP000765845">
    <property type="component" value="Unassembled WGS sequence"/>
</dbReference>
<name>A0ABX1GH70_9GAMM</name>
<feature type="region of interest" description="Disordered" evidence="5">
    <location>
        <begin position="151"/>
        <end position="171"/>
    </location>
</feature>
<dbReference type="InterPro" id="IPR050330">
    <property type="entry name" value="Bact_OuterMem_StrucFunc"/>
</dbReference>
<dbReference type="InterPro" id="IPR006665">
    <property type="entry name" value="OmpA-like"/>
</dbReference>
<gene>
    <name evidence="7" type="ORF">HCU74_09025</name>
</gene>
<dbReference type="PROSITE" id="PS01068">
    <property type="entry name" value="OMPA_1"/>
    <property type="match status" value="1"/>
</dbReference>
<sequence>MSLSVPNIGKLIQVVAITAVASAGMAQTQTTTLTAIVGPVIDSLSSGGGETHELSPASAITAPLGTSLAPLTEALDAALDPITDPIDDQLVAPVLDTAAPLSEPLLDAIEPVTDPVDGITRELTGGSLEDALTNIDDNTADGDGLVNDLLGGNNTPGAGTEAGEASPVPVVSQPAGQSLTPLVDMADTALDPLTDAIDAELGEPLLDAISPVTTPLLAAVEPVTDPVDGLLAEITGGSIEDALTNIDDNTADGNGIVNDTLGGLGGDNGDGGDSDNDSNHSGLLALLDHEGLRDDQCPDTDGDGVCDRHDRCPNTPEGKAVLNNGCHLDDISPLRLDGVLFEFDKATLTPESIHTLDAAVVVLQQSYAKLIEIAGHTDSMGTDDYNMNLSQRRAEAVRGYFITRGIAEERLRARGYGESQPVDTNDTDAGRAMNRRVELHIVQ</sequence>
<dbReference type="InterPro" id="IPR006690">
    <property type="entry name" value="OMPA-like_CS"/>
</dbReference>
<reference evidence="7 8" key="1">
    <citation type="submission" date="2020-04" db="EMBL/GenBank/DDBJ databases">
        <authorList>
            <person name="Yoon J."/>
        </authorList>
    </citation>
    <scope>NUCLEOTIDE SEQUENCE [LARGE SCALE GENOMIC DNA]</scope>
    <source>
        <strain evidence="7 8">KMU-166</strain>
    </source>
</reference>
<dbReference type="InterPro" id="IPR036737">
    <property type="entry name" value="OmpA-like_sf"/>
</dbReference>
<protein>
    <submittedName>
        <fullName evidence="7">OmpA family protein</fullName>
    </submittedName>
</protein>
<keyword evidence="2 4" id="KW-0472">Membrane</keyword>
<dbReference type="PANTHER" id="PTHR30329:SF21">
    <property type="entry name" value="LIPOPROTEIN YIAD-RELATED"/>
    <property type="match status" value="1"/>
</dbReference>
<dbReference type="Gene3D" id="3.30.1330.60">
    <property type="entry name" value="OmpA-like domain"/>
    <property type="match status" value="1"/>
</dbReference>
<dbReference type="InterPro" id="IPR006664">
    <property type="entry name" value="OMP_bac"/>
</dbReference>